<dbReference type="OMA" id="VSCRTNK"/>
<feature type="compositionally biased region" description="Polar residues" evidence="1">
    <location>
        <begin position="51"/>
        <end position="66"/>
    </location>
</feature>
<name>A0A670ZG43_PSETE</name>
<dbReference type="Proteomes" id="UP000472273">
    <property type="component" value="Unplaced"/>
</dbReference>
<reference evidence="2" key="1">
    <citation type="submission" date="2025-08" db="UniProtKB">
        <authorList>
            <consortium name="Ensembl"/>
        </authorList>
    </citation>
    <scope>IDENTIFICATION</scope>
</reference>
<sequence>GSGLEDLRGPFQLLFCFSGLINDHKNAHGNAPVPPPPPSRSRWRNPKLPNFESQATFSARYGQQPSRDFPPGQANATTWRKKYSLVNAPPRPTLSSATSVSPGTSWAAQSCAGKEAPEPPPILLEARPHSSAKANVGPPADSVASDAAGSGFPTDFPGSRKSPSSSSRCPSAAPWPLSADSGHNQEAFHPPRCKGLAMGGSNRPESGPKKPVGGSVLTPSLGRTLSEGAITLKSEPRRCLASPEQGARSLPLGKKPASQVAPLRGSNRQPSPTGAVELSSPRSVALSGGCNPSGEEASASSSSGTSLPANKSALLLVQKPSSSPVTGRSSRFRGVNYTWVANPGKSPRSVKRWAVSRPPESTPRFSACVATASPKLQSRAGPLELGAKPKKPAPQAKLAASSSQYRWKAASAKSAPSPLASVFTWKRKEGVGPGEEASCVGASTSLQALRRVPLGQGSLAQGSPRGALGTAGFLNYRLRSWPKITKRKGSQDEGDRQAGSPTLLLKSRYCLRKRHAARGRSSPTARRTGTKGLVQIGKHRLRRLPASRAPGSPKEGNWQQIWTVRRLGRNLGQSWSLGKALTRALHQRQRWGHLLSDSCLRSQRSVGKKNSWSLFPLCACTEADSGAKPQVDGEWPLPEGIKEKQKGNDFFQEAICSIHEGEDLFLTSCQVIAATVWRLENTGLATLPA</sequence>
<reference evidence="2" key="2">
    <citation type="submission" date="2025-09" db="UniProtKB">
        <authorList>
            <consortium name="Ensembl"/>
        </authorList>
    </citation>
    <scope>IDENTIFICATION</scope>
</reference>
<dbReference type="Ensembl" id="ENSPTXT00000022502.1">
    <property type="protein sequence ID" value="ENSPTXP00000021833.1"/>
    <property type="gene ID" value="ENSPTXG00000015112.1"/>
</dbReference>
<dbReference type="GeneTree" id="ENSGT00990000211026"/>
<feature type="compositionally biased region" description="Low complexity" evidence="1">
    <location>
        <begin position="137"/>
        <end position="176"/>
    </location>
</feature>
<dbReference type="AlphaFoldDB" id="A0A670ZG43"/>
<organism evidence="2 3">
    <name type="scientific">Pseudonaja textilis</name>
    <name type="common">Eastern brown snake</name>
    <dbReference type="NCBI Taxonomy" id="8673"/>
    <lineage>
        <taxon>Eukaryota</taxon>
        <taxon>Metazoa</taxon>
        <taxon>Chordata</taxon>
        <taxon>Craniata</taxon>
        <taxon>Vertebrata</taxon>
        <taxon>Euteleostomi</taxon>
        <taxon>Lepidosauria</taxon>
        <taxon>Squamata</taxon>
        <taxon>Bifurcata</taxon>
        <taxon>Unidentata</taxon>
        <taxon>Episquamata</taxon>
        <taxon>Toxicofera</taxon>
        <taxon>Serpentes</taxon>
        <taxon>Colubroidea</taxon>
        <taxon>Elapidae</taxon>
        <taxon>Hydrophiinae</taxon>
        <taxon>Pseudonaja</taxon>
    </lineage>
</organism>
<accession>A0A670ZG43</accession>
<feature type="compositionally biased region" description="Polar residues" evidence="1">
    <location>
        <begin position="93"/>
        <end position="108"/>
    </location>
</feature>
<feature type="region of interest" description="Disordered" evidence="1">
    <location>
        <begin position="27"/>
        <end position="75"/>
    </location>
</feature>
<evidence type="ECO:0000256" key="1">
    <source>
        <dbReference type="SAM" id="MobiDB-lite"/>
    </source>
</evidence>
<feature type="compositionally biased region" description="Low complexity" evidence="1">
    <location>
        <begin position="293"/>
        <end position="304"/>
    </location>
</feature>
<protein>
    <recommendedName>
        <fullName evidence="4">Zinc finger CCCH-type containing 3</fullName>
    </recommendedName>
</protein>
<feature type="region of interest" description="Disordered" evidence="1">
    <location>
        <begin position="87"/>
        <end position="307"/>
    </location>
</feature>
<evidence type="ECO:0008006" key="4">
    <source>
        <dbReference type="Google" id="ProtNLM"/>
    </source>
</evidence>
<evidence type="ECO:0000313" key="3">
    <source>
        <dbReference type="Proteomes" id="UP000472273"/>
    </source>
</evidence>
<evidence type="ECO:0000313" key="2">
    <source>
        <dbReference type="Ensembl" id="ENSPTXP00000021833.1"/>
    </source>
</evidence>
<keyword evidence="3" id="KW-1185">Reference proteome</keyword>
<proteinExistence type="predicted"/>